<sequence>MLASLLKLLPILQLLMEVFRPGDGEKVTRTAKITSLAMTLILVYSGFVSYLYFQQYHLLVQVREHDRYMATGYDEKKGLADKQADDIRDLYRQLFVCLGKEPYDSSKSAPVTMSTMPPPPVVAPEVPVHSDPAPVKKREAAKRPVGVAETNMFRQSIIDHLNGEIK</sequence>
<evidence type="ECO:0000313" key="2">
    <source>
        <dbReference type="EMBL" id="ANZ49581.1"/>
    </source>
</evidence>
<dbReference type="OrthoDB" id="20384at10239"/>
<dbReference type="Proteomes" id="UP000202923">
    <property type="component" value="Genome"/>
</dbReference>
<evidence type="ECO:0000256" key="1">
    <source>
        <dbReference type="SAM" id="Phobius"/>
    </source>
</evidence>
<proteinExistence type="predicted"/>
<dbReference type="EMBL" id="KX397369">
    <property type="protein sequence ID" value="ANZ49581.1"/>
    <property type="molecule type" value="Genomic_DNA"/>
</dbReference>
<keyword evidence="1" id="KW-1133">Transmembrane helix</keyword>
<gene>
    <name evidence="2" type="ORF">KWAN_229</name>
</gene>
<organism evidence="2 3">
    <name type="scientific">Erwinia phage vB_EamM_Kwan</name>
    <dbReference type="NCBI Taxonomy" id="1883374"/>
    <lineage>
        <taxon>Viruses</taxon>
        <taxon>Duplodnaviria</taxon>
        <taxon>Heunggongvirae</taxon>
        <taxon>Uroviricota</taxon>
        <taxon>Caudoviricetes</taxon>
        <taxon>Chimalliviridae</taxon>
        <taxon>Wellingtonvirus</taxon>
        <taxon>Wellingtonvirus wellington</taxon>
    </lineage>
</organism>
<keyword evidence="1" id="KW-0812">Transmembrane</keyword>
<dbReference type="RefSeq" id="YP_009278834.1">
    <property type="nucleotide sequence ID" value="NC_031010.1"/>
</dbReference>
<evidence type="ECO:0000313" key="3">
    <source>
        <dbReference type="Proteomes" id="UP000202923"/>
    </source>
</evidence>
<name>A0A1B2IE89_9CAUD</name>
<dbReference type="KEGG" id="vg:29062073"/>
<keyword evidence="1" id="KW-0472">Membrane</keyword>
<protein>
    <submittedName>
        <fullName evidence="2">Uncharacterized protein</fullName>
    </submittedName>
</protein>
<feature type="transmembrane region" description="Helical" evidence="1">
    <location>
        <begin position="34"/>
        <end position="53"/>
    </location>
</feature>
<accession>A0A1B2IE89</accession>
<reference evidence="2 3" key="1">
    <citation type="submission" date="2016-06" db="EMBL/GenBank/DDBJ databases">
        <authorList>
            <person name="Kjaerup R.B."/>
            <person name="Dalgaard T.S."/>
            <person name="Juul-Madsen H.R."/>
        </authorList>
    </citation>
    <scope>NUCLEOTIDE SEQUENCE [LARGE SCALE GENOMIC DNA]</scope>
</reference>
<dbReference type="GeneID" id="29062073"/>